<dbReference type="Pfam" id="PF23359">
    <property type="entry name" value="Lsr2_DNA-bd"/>
    <property type="match status" value="1"/>
</dbReference>
<dbReference type="Gene3D" id="4.10.320.10">
    <property type="entry name" value="E3-binding domain"/>
    <property type="match status" value="1"/>
</dbReference>
<dbReference type="InterPro" id="IPR024412">
    <property type="entry name" value="Lsr2_dim_dom"/>
</dbReference>
<comment type="caution">
    <text evidence="5">The sequence shown here is derived from an EMBL/GenBank/DDBJ whole genome shotgun (WGS) entry which is preliminary data.</text>
</comment>
<dbReference type="InterPro" id="IPR036625">
    <property type="entry name" value="E3-bd_dom_sf"/>
</dbReference>
<evidence type="ECO:0000256" key="1">
    <source>
        <dbReference type="ARBA" id="ARBA00023125"/>
    </source>
</evidence>
<evidence type="ECO:0000313" key="5">
    <source>
        <dbReference type="EMBL" id="MBZ5739248.1"/>
    </source>
</evidence>
<feature type="compositionally biased region" description="Basic and acidic residues" evidence="2">
    <location>
        <begin position="78"/>
        <end position="97"/>
    </location>
</feature>
<dbReference type="EMBL" id="JAIQZJ010000007">
    <property type="protein sequence ID" value="MBZ5739248.1"/>
    <property type="molecule type" value="Genomic_DNA"/>
</dbReference>
<dbReference type="RefSeq" id="WP_224123618.1">
    <property type="nucleotide sequence ID" value="NZ_JAIQZJ010000007.1"/>
</dbReference>
<feature type="domain" description="Lsr2 dimerization" evidence="3">
    <location>
        <begin position="1"/>
        <end position="58"/>
    </location>
</feature>
<organism evidence="5 6">
    <name type="scientific">Nocardioides mangrovi</name>
    <dbReference type="NCBI Taxonomy" id="2874580"/>
    <lineage>
        <taxon>Bacteria</taxon>
        <taxon>Bacillati</taxon>
        <taxon>Actinomycetota</taxon>
        <taxon>Actinomycetes</taxon>
        <taxon>Propionibacteriales</taxon>
        <taxon>Nocardioidaceae</taxon>
        <taxon>Nocardioides</taxon>
    </lineage>
</organism>
<reference evidence="5 6" key="1">
    <citation type="submission" date="2021-09" db="EMBL/GenBank/DDBJ databases">
        <title>Whole genome sequence of Nocardioides sp. GBK3QG-3.</title>
        <authorList>
            <person name="Tuo L."/>
        </authorList>
    </citation>
    <scope>NUCLEOTIDE SEQUENCE [LARGE SCALE GENOMIC DNA]</scope>
    <source>
        <strain evidence="5 6">GBK3QG-3</strain>
    </source>
</reference>
<dbReference type="InterPro" id="IPR042261">
    <property type="entry name" value="Lsr2-like_dimerization"/>
</dbReference>
<protein>
    <submittedName>
        <fullName evidence="5">Lsr2 family protein</fullName>
    </submittedName>
</protein>
<feature type="domain" description="Lsr2 DNA-binding" evidence="4">
    <location>
        <begin position="73"/>
        <end position="108"/>
    </location>
</feature>
<evidence type="ECO:0000313" key="6">
    <source>
        <dbReference type="Proteomes" id="UP000780875"/>
    </source>
</evidence>
<dbReference type="Gene3D" id="3.30.60.230">
    <property type="entry name" value="Lsr2, dimerization domain"/>
    <property type="match status" value="1"/>
</dbReference>
<proteinExistence type="predicted"/>
<dbReference type="Proteomes" id="UP000780875">
    <property type="component" value="Unassembled WGS sequence"/>
</dbReference>
<keyword evidence="1" id="KW-0238">DNA-binding</keyword>
<evidence type="ECO:0000259" key="3">
    <source>
        <dbReference type="Pfam" id="PF11774"/>
    </source>
</evidence>
<evidence type="ECO:0000259" key="4">
    <source>
        <dbReference type="Pfam" id="PF23359"/>
    </source>
</evidence>
<evidence type="ECO:0000256" key="2">
    <source>
        <dbReference type="SAM" id="MobiDB-lite"/>
    </source>
</evidence>
<gene>
    <name evidence="5" type="ORF">K8U61_13825</name>
</gene>
<dbReference type="InterPro" id="IPR055370">
    <property type="entry name" value="Lsr2_DNA-bd"/>
</dbReference>
<accession>A0ABS7UE20</accession>
<name>A0ABS7UE20_9ACTN</name>
<dbReference type="Pfam" id="PF11774">
    <property type="entry name" value="Lsr2"/>
    <property type="match status" value="1"/>
</dbReference>
<feature type="region of interest" description="Disordered" evidence="2">
    <location>
        <begin position="58"/>
        <end position="97"/>
    </location>
</feature>
<sequence length="109" mass="11604">MAQKVNIVLVDDLDGSDATETVSFGLDGTTYEIDLNDKNAATLRDVLSGYVGHARKVGAAPRRRRGAAAAATNGPSAKEVRDWARANGHDVPDRGRVSAEVREAYEAAH</sequence>
<keyword evidence="6" id="KW-1185">Reference proteome</keyword>